<keyword evidence="2" id="KW-1185">Reference proteome</keyword>
<gene>
    <name evidence="1" type="ORF">V1525DRAFT_401799</name>
</gene>
<accession>A0ACC3T5S2</accession>
<comment type="caution">
    <text evidence="1">The sequence shown here is derived from an EMBL/GenBank/DDBJ whole genome shotgun (WGS) entry which is preliminary data.</text>
</comment>
<protein>
    <submittedName>
        <fullName evidence="1">Uncharacterized protein</fullName>
    </submittedName>
</protein>
<name>A0ACC3T5S2_LIPKO</name>
<proteinExistence type="predicted"/>
<evidence type="ECO:0000313" key="2">
    <source>
        <dbReference type="Proteomes" id="UP001433508"/>
    </source>
</evidence>
<evidence type="ECO:0000313" key="1">
    <source>
        <dbReference type="EMBL" id="KAK9238192.1"/>
    </source>
</evidence>
<dbReference type="Proteomes" id="UP001433508">
    <property type="component" value="Unassembled WGS sequence"/>
</dbReference>
<dbReference type="EMBL" id="MU971359">
    <property type="protein sequence ID" value="KAK9238192.1"/>
    <property type="molecule type" value="Genomic_DNA"/>
</dbReference>
<reference evidence="2" key="1">
    <citation type="journal article" date="2024" name="Front. Bioeng. Biotechnol.">
        <title>Genome-scale model development and genomic sequencing of the oleaginous clade Lipomyces.</title>
        <authorList>
            <person name="Czajka J.J."/>
            <person name="Han Y."/>
            <person name="Kim J."/>
            <person name="Mondo S.J."/>
            <person name="Hofstad B.A."/>
            <person name="Robles A."/>
            <person name="Haridas S."/>
            <person name="Riley R."/>
            <person name="LaButti K."/>
            <person name="Pangilinan J."/>
            <person name="Andreopoulos W."/>
            <person name="Lipzen A."/>
            <person name="Yan J."/>
            <person name="Wang M."/>
            <person name="Ng V."/>
            <person name="Grigoriev I.V."/>
            <person name="Spatafora J.W."/>
            <person name="Magnuson J.K."/>
            <person name="Baker S.E."/>
            <person name="Pomraning K.R."/>
        </authorList>
    </citation>
    <scope>NUCLEOTIDE SEQUENCE [LARGE SCALE GENOMIC DNA]</scope>
    <source>
        <strain evidence="2">CBS 7786</strain>
    </source>
</reference>
<organism evidence="1 2">
    <name type="scientific">Lipomyces kononenkoae</name>
    <name type="common">Yeast</name>
    <dbReference type="NCBI Taxonomy" id="34357"/>
    <lineage>
        <taxon>Eukaryota</taxon>
        <taxon>Fungi</taxon>
        <taxon>Dikarya</taxon>
        <taxon>Ascomycota</taxon>
        <taxon>Saccharomycotina</taxon>
        <taxon>Lipomycetes</taxon>
        <taxon>Lipomycetales</taxon>
        <taxon>Lipomycetaceae</taxon>
        <taxon>Lipomyces</taxon>
    </lineage>
</organism>
<sequence>MPDRQLVSSPSPSPSSQLAAAAAAGPMQPALLRPTSSRNEEALPTAFGDVVVGSSQDSVIPVPGTARADVDFYTARLQDSIMRERKTFDQFQDIWRQQKQGLENEVQYWRKLAEQKPKVQAPSSSTGVLSDPRTPDEAEHDRQLISSLRQQLGQYKSALAKNVKSCRPNNEDDDDDDDNDGGATSDKILLRVQLAAFETQLTLLRQQLEDARFTIADLERQVAVKEAERTKAANAFNAAKAKRQADLEVIKKWKTELQRRDLYQSHQQRTINSLKAQVKQLLKRQQTAGHADVAENHDNQGAEAAVAIKQEPQSHERDLVAAQTRQFNVWRDHVRSASEPTDDRSSKSLNHATSTPYGTVRIKVEKPDGLGGQSLARYEDKENGPDHQPAPKKTPRTVSALTEDAMDDDYLGREAQPAENGLLRPSQQSNGSQRTPLQDASQTLNHLLAEPAASLPSLDSTVLTTRIRAAKSLSTTTSSTSASAILPKSAAKRPRSQSPAKRTDTSITDQSLSTGHKSRARILSSETTVASSSPSGRLEARTPLISDEVARENKGRHRYSSSMQKPPGEREWTLEDFVINPNYNHNIDYAFHDVVRGRERNCVHGKDCRDCGAFYKLVGPVTPLPSGPKWNDNSPATPSRADKGTPGGDEAVRKLIATASRHRSLWERPQSPVGFWRSEFPNTQEEIEEKREARRRYQEKVQERYEEALKNGKYLFKDKAFRPMQAPPPPI</sequence>